<dbReference type="AlphaFoldDB" id="A0A977PUB2"/>
<gene>
    <name evidence="1" type="ORF">KA717_24860</name>
</gene>
<proteinExistence type="predicted"/>
<sequence>MSKFKAIFEELDNPSAAAKSLKTKGKRSDPEYEQVSAYIRKETYKNIKIALLQSANHQNFSDLVEELLAQWLNSQ</sequence>
<dbReference type="EMBL" id="CP073041">
    <property type="protein sequence ID" value="UXE59142.1"/>
    <property type="molecule type" value="Genomic_DNA"/>
</dbReference>
<dbReference type="KEGG" id="wna:KA717_24860"/>
<accession>A0A977PUB2</accession>
<name>A0A977PUB2_9CYAN</name>
<evidence type="ECO:0000313" key="1">
    <source>
        <dbReference type="EMBL" id="UXE59142.1"/>
    </source>
</evidence>
<reference evidence="1" key="1">
    <citation type="submission" date="2021-04" db="EMBL/GenBank/DDBJ databases">
        <title>Genome sequence of Woronichinia naegeliana from Washington state freshwater lake bloom.</title>
        <authorList>
            <person name="Dreher T.W."/>
        </authorList>
    </citation>
    <scope>NUCLEOTIDE SEQUENCE</scope>
    <source>
        <strain evidence="1">WA131</strain>
    </source>
</reference>
<dbReference type="Proteomes" id="UP001065613">
    <property type="component" value="Chromosome"/>
</dbReference>
<protein>
    <submittedName>
        <fullName evidence="1">Uncharacterized protein</fullName>
    </submittedName>
</protein>
<organism evidence="1">
    <name type="scientific">Woronichinia naegeliana WA131</name>
    <dbReference type="NCBI Taxonomy" id="2824559"/>
    <lineage>
        <taxon>Bacteria</taxon>
        <taxon>Bacillati</taxon>
        <taxon>Cyanobacteriota</taxon>
        <taxon>Cyanophyceae</taxon>
        <taxon>Synechococcales</taxon>
        <taxon>Coelosphaeriaceae</taxon>
        <taxon>Woronichinia</taxon>
    </lineage>
</organism>